<evidence type="ECO:0000313" key="6">
    <source>
        <dbReference type="Proteomes" id="UP000280270"/>
    </source>
</evidence>
<protein>
    <recommendedName>
        <fullName evidence="8">DUF4044 domain-containing protein</fullName>
    </recommendedName>
</protein>
<dbReference type="Proteomes" id="UP000272537">
    <property type="component" value="Unassembled WGS sequence"/>
</dbReference>
<dbReference type="EMBL" id="QXKO01000004">
    <property type="protein sequence ID" value="RJZ21269.1"/>
    <property type="molecule type" value="Genomic_DNA"/>
</dbReference>
<dbReference type="AlphaFoldDB" id="A0AAX1VIB3"/>
<proteinExistence type="predicted"/>
<keyword evidence="1" id="KW-0472">Membrane</keyword>
<evidence type="ECO:0000313" key="7">
    <source>
        <dbReference type="Proteomes" id="UP000285054"/>
    </source>
</evidence>
<evidence type="ECO:0000313" key="2">
    <source>
        <dbReference type="EMBL" id="RJZ21269.1"/>
    </source>
</evidence>
<dbReference type="Proteomes" id="UP000280270">
    <property type="component" value="Unassembled WGS sequence"/>
</dbReference>
<feature type="transmembrane region" description="Helical" evidence="1">
    <location>
        <begin position="6"/>
        <end position="30"/>
    </location>
</feature>
<evidence type="ECO:0008006" key="8">
    <source>
        <dbReference type="Google" id="ProtNLM"/>
    </source>
</evidence>
<sequence length="31" mass="3390">MNKKIVWIALTLVGICVVGTIIAAIMSVYLR</sequence>
<evidence type="ECO:0000313" key="3">
    <source>
        <dbReference type="EMBL" id="RKA09562.1"/>
    </source>
</evidence>
<dbReference type="EMBL" id="QUQA01000009">
    <property type="protein sequence ID" value="RKC03654.1"/>
    <property type="molecule type" value="Genomic_DNA"/>
</dbReference>
<comment type="caution">
    <text evidence="4">The sequence shown here is derived from an EMBL/GenBank/DDBJ whole genome shotgun (WGS) entry which is preliminary data.</text>
</comment>
<keyword evidence="1" id="KW-0812">Transmembrane</keyword>
<organism evidence="4 6">
    <name type="scientific">Listeria monocytogenes</name>
    <dbReference type="NCBI Taxonomy" id="1639"/>
    <lineage>
        <taxon>Bacteria</taxon>
        <taxon>Bacillati</taxon>
        <taxon>Bacillota</taxon>
        <taxon>Bacilli</taxon>
        <taxon>Bacillales</taxon>
        <taxon>Listeriaceae</taxon>
        <taxon>Listeria</taxon>
    </lineage>
</organism>
<gene>
    <name evidence="4" type="ORF">AE233_00871</name>
    <name evidence="2" type="ORF">DYZ50_01729</name>
    <name evidence="3" type="ORF">DYZ80_01206</name>
</gene>
<dbReference type="KEGG" id="lmoe:BN418_3204"/>
<dbReference type="EMBL" id="QXLS01000002">
    <property type="protein sequence ID" value="RKA09562.1"/>
    <property type="molecule type" value="Genomic_DNA"/>
</dbReference>
<keyword evidence="1" id="KW-1133">Transmembrane helix</keyword>
<accession>A0AAX1VIB3</accession>
<reference evidence="5 6" key="1">
    <citation type="journal article" date="2018" name="BMC Genomics">
        <title>Genes significantly associated with lineage II food isolates of Listeria monocytogenes.</title>
        <authorList>
            <person name="Pirone-Davies C."/>
            <person name="Chen Y."/>
            <person name="Pightling A."/>
            <person name="Ryan G."/>
            <person name="Wang Y."/>
            <person name="Yao K."/>
            <person name="Hoffmann M."/>
            <person name="Allard M.W."/>
        </authorList>
    </citation>
    <scope>NUCLEOTIDE SEQUENCE [LARGE SCALE GENOMIC DNA]</scope>
    <source>
        <strain evidence="4 6">CFSAN028761</strain>
        <strain evidence="2 7">PNUSAL000190</strain>
        <strain evidence="3 5">PNUSAL000550</strain>
    </source>
</reference>
<name>A0AAX1VIB3_LISMN</name>
<evidence type="ECO:0000313" key="4">
    <source>
        <dbReference type="EMBL" id="RKC03654.1"/>
    </source>
</evidence>
<evidence type="ECO:0000256" key="1">
    <source>
        <dbReference type="SAM" id="Phobius"/>
    </source>
</evidence>
<evidence type="ECO:0000313" key="5">
    <source>
        <dbReference type="Proteomes" id="UP000272537"/>
    </source>
</evidence>
<dbReference type="Proteomes" id="UP000285054">
    <property type="component" value="Unassembled WGS sequence"/>
</dbReference>